<evidence type="ECO:0000256" key="1">
    <source>
        <dbReference type="SAM" id="MobiDB-lite"/>
    </source>
</evidence>
<dbReference type="PANTHER" id="PTHR40625:SF1">
    <property type="entry name" value="AMP-ACTIVATED PROTEIN KINASE GLYCOGEN-BINDING DOMAIN-CONTAINING PROTEIN"/>
    <property type="match status" value="1"/>
</dbReference>
<feature type="compositionally biased region" description="Polar residues" evidence="1">
    <location>
        <begin position="188"/>
        <end position="198"/>
    </location>
</feature>
<feature type="compositionally biased region" description="Basic and acidic residues" evidence="1">
    <location>
        <begin position="199"/>
        <end position="213"/>
    </location>
</feature>
<gene>
    <name evidence="2" type="ORF">EKO27_g3046</name>
</gene>
<evidence type="ECO:0000313" key="2">
    <source>
        <dbReference type="EMBL" id="RWA12063.1"/>
    </source>
</evidence>
<feature type="compositionally biased region" description="Low complexity" evidence="1">
    <location>
        <begin position="248"/>
        <end position="261"/>
    </location>
</feature>
<evidence type="ECO:0000313" key="3">
    <source>
        <dbReference type="Proteomes" id="UP000286045"/>
    </source>
</evidence>
<name>A0A439DCE6_9PEZI</name>
<comment type="caution">
    <text evidence="2">The sequence shown here is derived from an EMBL/GenBank/DDBJ whole genome shotgun (WGS) entry which is preliminary data.</text>
</comment>
<organism evidence="2 3">
    <name type="scientific">Xylaria grammica</name>
    <dbReference type="NCBI Taxonomy" id="363999"/>
    <lineage>
        <taxon>Eukaryota</taxon>
        <taxon>Fungi</taxon>
        <taxon>Dikarya</taxon>
        <taxon>Ascomycota</taxon>
        <taxon>Pezizomycotina</taxon>
        <taxon>Sordariomycetes</taxon>
        <taxon>Xylariomycetidae</taxon>
        <taxon>Xylariales</taxon>
        <taxon>Xylariaceae</taxon>
        <taxon>Xylaria</taxon>
    </lineage>
</organism>
<dbReference type="STRING" id="363999.A0A439DCE6"/>
<sequence length="453" mass="49560">MERDPRRDHGEWRGCHKFDKIICDGDMPTNSERRGGLKMGQQYYYYYEIDGSTETHNPSLPTTTTCPFLPGQTVNTLDVPVERSTRLKSASMNSLRSTDYKTMDPIDRFTAPRPAPVLGNKREFHITSASSILPKRATRSVSPGPSWTGTARRILGLKIRDRDAERGRKFALTEQEDVFIEDPEPSTEARSVTPSGSIRSRELSPESLRRFLSDDLPGAFANTEPTPGFSIPDDIEEDIEDNEDDDNFASTTGSGNTSFTTLSPPPFRQGGLSAPPASHTRTTVIPTPAVPISHTETASAGKKRSRVAPPKLDIPRSHSAISMASSSLASAASPISNISKGLSQFSFFDDSDDDEDLAFYEGDQTILGGTKQNDSVDKEASDLGLRAPITSYSLPQASTDSKSHLNANDVLPSFESPALVARNDNGLSVDRFGLPSVEIGLDDFNWVIRQKEL</sequence>
<protein>
    <submittedName>
        <fullName evidence="2">Uncharacterized protein</fullName>
    </submittedName>
</protein>
<dbReference type="Proteomes" id="UP000286045">
    <property type="component" value="Unassembled WGS sequence"/>
</dbReference>
<dbReference type="AlphaFoldDB" id="A0A439DCE6"/>
<dbReference type="EMBL" id="RYZI01000061">
    <property type="protein sequence ID" value="RWA12063.1"/>
    <property type="molecule type" value="Genomic_DNA"/>
</dbReference>
<accession>A0A439DCE6</accession>
<dbReference type="PANTHER" id="PTHR40625">
    <property type="entry name" value="GTP-BINDING PROTEIN ESDC-RELATED"/>
    <property type="match status" value="1"/>
</dbReference>
<feature type="region of interest" description="Disordered" evidence="1">
    <location>
        <begin position="179"/>
        <end position="314"/>
    </location>
</feature>
<keyword evidence="3" id="KW-1185">Reference proteome</keyword>
<proteinExistence type="predicted"/>
<feature type="compositionally biased region" description="Acidic residues" evidence="1">
    <location>
        <begin position="233"/>
        <end position="247"/>
    </location>
</feature>
<reference evidence="2 3" key="1">
    <citation type="submission" date="2018-12" db="EMBL/GenBank/DDBJ databases">
        <title>Draft genome sequence of Xylaria grammica IHI A82.</title>
        <authorList>
            <person name="Buettner E."/>
            <person name="Kellner H."/>
        </authorList>
    </citation>
    <scope>NUCLEOTIDE SEQUENCE [LARGE SCALE GENOMIC DNA]</scope>
    <source>
        <strain evidence="2 3">IHI A82</strain>
    </source>
</reference>